<protein>
    <submittedName>
        <fullName evidence="1">Uncharacterized protein</fullName>
    </submittedName>
</protein>
<accession>A0A7I7XBM7</accession>
<dbReference type="AlphaFoldDB" id="A0A7I7XBM7"/>
<dbReference type="EMBL" id="AP022610">
    <property type="protein sequence ID" value="BBZ26317.1"/>
    <property type="molecule type" value="Genomic_DNA"/>
</dbReference>
<proteinExistence type="predicted"/>
<reference evidence="1 2" key="1">
    <citation type="journal article" date="2019" name="Emerg. Microbes Infect.">
        <title>Comprehensive subspecies identification of 175 nontuberculous mycobacteria species based on 7547 genomic profiles.</title>
        <authorList>
            <person name="Matsumoto Y."/>
            <person name="Kinjo T."/>
            <person name="Motooka D."/>
            <person name="Nabeya D."/>
            <person name="Jung N."/>
            <person name="Uechi K."/>
            <person name="Horii T."/>
            <person name="Iida T."/>
            <person name="Fujita J."/>
            <person name="Nakamura S."/>
        </authorList>
    </citation>
    <scope>NUCLEOTIDE SEQUENCE [LARGE SCALE GENOMIC DNA]</scope>
    <source>
        <strain evidence="1 2">JCM 13574</strain>
    </source>
</reference>
<organism evidence="1 2">
    <name type="scientific">Mycolicibacterium madagascariense</name>
    <dbReference type="NCBI Taxonomy" id="212765"/>
    <lineage>
        <taxon>Bacteria</taxon>
        <taxon>Bacillati</taxon>
        <taxon>Actinomycetota</taxon>
        <taxon>Actinomycetes</taxon>
        <taxon>Mycobacteriales</taxon>
        <taxon>Mycobacteriaceae</taxon>
        <taxon>Mycolicibacterium</taxon>
    </lineage>
</organism>
<name>A0A7I7XBM7_9MYCO</name>
<evidence type="ECO:0000313" key="1">
    <source>
        <dbReference type="EMBL" id="BBZ26317.1"/>
    </source>
</evidence>
<dbReference type="KEGG" id="mmag:MMAD_06120"/>
<evidence type="ECO:0000313" key="2">
    <source>
        <dbReference type="Proteomes" id="UP000466517"/>
    </source>
</evidence>
<dbReference type="Proteomes" id="UP000466517">
    <property type="component" value="Chromosome"/>
</dbReference>
<gene>
    <name evidence="1" type="ORF">MMAD_06120</name>
</gene>
<sequence length="43" mass="4489">MALTDYCFHETPGGILRYEVSCQPCGNVYVELSGPSAPAAVAA</sequence>
<dbReference type="RefSeq" id="WP_263992106.1">
    <property type="nucleotide sequence ID" value="NZ_AP022610.1"/>
</dbReference>
<keyword evidence="2" id="KW-1185">Reference proteome</keyword>